<feature type="domain" description="NADP-dependent oxidoreductase" evidence="7">
    <location>
        <begin position="18"/>
        <end position="286"/>
    </location>
</feature>
<dbReference type="InterPro" id="IPR018170">
    <property type="entry name" value="Aldo/ket_reductase_CS"/>
</dbReference>
<dbReference type="PRINTS" id="PR00069">
    <property type="entry name" value="ALDKETRDTASE"/>
</dbReference>
<organism evidence="8">
    <name type="scientific">Ganoderma boninense</name>
    <dbReference type="NCBI Taxonomy" id="34458"/>
    <lineage>
        <taxon>Eukaryota</taxon>
        <taxon>Fungi</taxon>
        <taxon>Dikarya</taxon>
        <taxon>Basidiomycota</taxon>
        <taxon>Agaricomycotina</taxon>
        <taxon>Agaricomycetes</taxon>
        <taxon>Polyporales</taxon>
        <taxon>Polyporaceae</taxon>
        <taxon>Ganoderma</taxon>
    </lineage>
</organism>
<comment type="similarity">
    <text evidence="1">Belongs to the aldo/keto reductase family.</text>
</comment>
<protein>
    <submittedName>
        <fullName evidence="8">Aspartyl proteinase</fullName>
    </submittedName>
</protein>
<dbReference type="InterPro" id="IPR036812">
    <property type="entry name" value="NAD(P)_OxRdtase_dom_sf"/>
</dbReference>
<keyword evidence="3" id="KW-0560">Oxidoreductase</keyword>
<gene>
    <name evidence="8" type="primary">Q8NJS2</name>
</gene>
<dbReference type="PANTHER" id="PTHR43827:SF3">
    <property type="entry name" value="NADP-DEPENDENT OXIDOREDUCTASE DOMAIN-CONTAINING PROTEIN"/>
    <property type="match status" value="1"/>
</dbReference>
<dbReference type="AlphaFoldDB" id="A0A5K1K742"/>
<evidence type="ECO:0000256" key="2">
    <source>
        <dbReference type="ARBA" id="ARBA00022857"/>
    </source>
</evidence>
<dbReference type="EMBL" id="LR729787">
    <property type="protein sequence ID" value="VWP01928.1"/>
    <property type="molecule type" value="Genomic_DNA"/>
</dbReference>
<feature type="binding site" evidence="5">
    <location>
        <position position="107"/>
    </location>
    <ligand>
        <name>substrate</name>
    </ligand>
</feature>
<dbReference type="PROSITE" id="PS00063">
    <property type="entry name" value="ALDOKETO_REDUCTASE_3"/>
    <property type="match status" value="1"/>
</dbReference>
<dbReference type="InterPro" id="IPR023210">
    <property type="entry name" value="NADP_OxRdtase_dom"/>
</dbReference>
<name>A0A5K1K742_9APHY</name>
<dbReference type="Pfam" id="PF00248">
    <property type="entry name" value="Aldo_ket_red"/>
    <property type="match status" value="1"/>
</dbReference>
<feature type="active site" description="Proton donor" evidence="4">
    <location>
        <position position="51"/>
    </location>
</feature>
<dbReference type="GO" id="GO:0016616">
    <property type="term" value="F:oxidoreductase activity, acting on the CH-OH group of donors, NAD or NADP as acceptor"/>
    <property type="evidence" value="ECO:0007669"/>
    <property type="project" value="UniProtKB-ARBA"/>
</dbReference>
<evidence type="ECO:0000256" key="5">
    <source>
        <dbReference type="PIRSR" id="PIRSR000097-2"/>
    </source>
</evidence>
<dbReference type="PIRSF" id="PIRSF000097">
    <property type="entry name" value="AKR"/>
    <property type="match status" value="1"/>
</dbReference>
<feature type="site" description="Lowers pKa of active site Tyr" evidence="6">
    <location>
        <position position="76"/>
    </location>
</feature>
<sequence>MPASTSTTLNTGAKMPTLGLGTWRSKPGAVEKAVEHALKNGYRHIDTATGYANEKEVGLGLKASGVPREEIFLTTKLNNTDHRDVPAALDYSLTQLDTPYLDLWLMHWPAPMKDGKADKEHDWRDTWRAMEKVFKEHPEKVKAIGVSNFSVKYLGELFKIATVVPAVNQMKVIRKYEMMLSYSDTTHVLRISSCMQEDIVQECRKRGMVITAYSPLGSDGAPLIEDPVVKKLAEKYGVAPSNILISLQANRPGVNVIPKSVTPSRIDENTKLVDLSDEDVLELTALEQKNHNRVCKPFWTGWGTIGFPDLEEP</sequence>
<evidence type="ECO:0000313" key="8">
    <source>
        <dbReference type="EMBL" id="VWP01928.1"/>
    </source>
</evidence>
<dbReference type="PANTHER" id="PTHR43827">
    <property type="entry name" value="2,5-DIKETO-D-GLUCONIC ACID REDUCTASE"/>
    <property type="match status" value="1"/>
</dbReference>
<evidence type="ECO:0000256" key="1">
    <source>
        <dbReference type="ARBA" id="ARBA00007905"/>
    </source>
</evidence>
<dbReference type="SUPFAM" id="SSF51430">
    <property type="entry name" value="NAD(P)-linked oxidoreductase"/>
    <property type="match status" value="1"/>
</dbReference>
<evidence type="ECO:0000256" key="6">
    <source>
        <dbReference type="PIRSR" id="PIRSR000097-3"/>
    </source>
</evidence>
<evidence type="ECO:0000256" key="3">
    <source>
        <dbReference type="ARBA" id="ARBA00023002"/>
    </source>
</evidence>
<dbReference type="PROSITE" id="PS00798">
    <property type="entry name" value="ALDOKETO_REDUCTASE_1"/>
    <property type="match status" value="1"/>
</dbReference>
<dbReference type="Gene3D" id="3.20.20.100">
    <property type="entry name" value="NADP-dependent oxidoreductase domain"/>
    <property type="match status" value="1"/>
</dbReference>
<keyword evidence="2" id="KW-0521">NADP</keyword>
<evidence type="ECO:0000256" key="4">
    <source>
        <dbReference type="PIRSR" id="PIRSR000097-1"/>
    </source>
</evidence>
<reference evidence="8" key="1">
    <citation type="submission" date="2019-10" db="EMBL/GenBank/DDBJ databases">
        <authorList>
            <person name="Nor Muhammad N."/>
        </authorList>
    </citation>
    <scope>NUCLEOTIDE SEQUENCE</scope>
</reference>
<proteinExistence type="inferred from homology"/>
<dbReference type="InterPro" id="IPR020471">
    <property type="entry name" value="AKR"/>
</dbReference>
<accession>A0A5K1K742</accession>
<evidence type="ECO:0000259" key="7">
    <source>
        <dbReference type="Pfam" id="PF00248"/>
    </source>
</evidence>